<proteinExistence type="predicted"/>
<reference evidence="2 3" key="1">
    <citation type="submission" date="2013-11" db="EMBL/GenBank/DDBJ databases">
        <title>The Genome Sequence of Phytophthora parasitica P1569.</title>
        <authorList>
            <consortium name="The Broad Institute Genomics Platform"/>
            <person name="Russ C."/>
            <person name="Tyler B."/>
            <person name="Panabieres F."/>
            <person name="Shan W."/>
            <person name="Tripathy S."/>
            <person name="Grunwald N."/>
            <person name="Machado M."/>
            <person name="Johnson C.S."/>
            <person name="Arredondo F."/>
            <person name="Hong C."/>
            <person name="Coffey M."/>
            <person name="Young S.K."/>
            <person name="Zeng Q."/>
            <person name="Gargeya S."/>
            <person name="Fitzgerald M."/>
            <person name="Abouelleil A."/>
            <person name="Alvarado L."/>
            <person name="Chapman S.B."/>
            <person name="Gainer-Dewar J."/>
            <person name="Goldberg J."/>
            <person name="Griggs A."/>
            <person name="Gujja S."/>
            <person name="Hansen M."/>
            <person name="Howarth C."/>
            <person name="Imamovic A."/>
            <person name="Ireland A."/>
            <person name="Larimer J."/>
            <person name="McCowan C."/>
            <person name="Murphy C."/>
            <person name="Pearson M."/>
            <person name="Poon T.W."/>
            <person name="Priest M."/>
            <person name="Roberts A."/>
            <person name="Saif S."/>
            <person name="Shea T."/>
            <person name="Sykes S."/>
            <person name="Wortman J."/>
            <person name="Nusbaum C."/>
            <person name="Birren B."/>
        </authorList>
    </citation>
    <scope>NUCLEOTIDE SEQUENCE [LARGE SCALE GENOMIC DNA]</scope>
    <source>
        <strain evidence="2 3">P1569</strain>
    </source>
</reference>
<dbReference type="OrthoDB" id="164912at2759"/>
<feature type="region of interest" description="Disordered" evidence="1">
    <location>
        <begin position="45"/>
        <end position="88"/>
    </location>
</feature>
<evidence type="ECO:0000313" key="2">
    <source>
        <dbReference type="EMBL" id="ETI48469.1"/>
    </source>
</evidence>
<evidence type="ECO:0000256" key="1">
    <source>
        <dbReference type="SAM" id="MobiDB-lite"/>
    </source>
</evidence>
<comment type="caution">
    <text evidence="2">The sequence shown here is derived from an EMBL/GenBank/DDBJ whole genome shotgun (WGS) entry which is preliminary data.</text>
</comment>
<dbReference type="Proteomes" id="UP000018721">
    <property type="component" value="Unassembled WGS sequence"/>
</dbReference>
<dbReference type="AlphaFoldDB" id="V9FAF5"/>
<feature type="non-terminal residue" evidence="2">
    <location>
        <position position="1"/>
    </location>
</feature>
<dbReference type="HOGENOM" id="CLU_125241_0_0_1"/>
<dbReference type="eggNOG" id="ENOG502S8AJ">
    <property type="taxonomic scope" value="Eukaryota"/>
</dbReference>
<feature type="compositionally biased region" description="Polar residues" evidence="1">
    <location>
        <begin position="45"/>
        <end position="55"/>
    </location>
</feature>
<gene>
    <name evidence="2" type="ORF">F443_07499</name>
</gene>
<dbReference type="EMBL" id="ANIZ01001271">
    <property type="protein sequence ID" value="ETI48469.1"/>
    <property type="molecule type" value="Genomic_DNA"/>
</dbReference>
<evidence type="ECO:0000313" key="3">
    <source>
        <dbReference type="Proteomes" id="UP000018721"/>
    </source>
</evidence>
<feature type="region of interest" description="Disordered" evidence="1">
    <location>
        <begin position="202"/>
        <end position="226"/>
    </location>
</feature>
<feature type="compositionally biased region" description="Basic and acidic residues" evidence="1">
    <location>
        <begin position="71"/>
        <end position="88"/>
    </location>
</feature>
<name>V9FAF5_PHYNI</name>
<accession>V9FAF5</accession>
<keyword evidence="3" id="KW-1185">Reference proteome</keyword>
<organism evidence="2 3">
    <name type="scientific">Phytophthora nicotianae P1569</name>
    <dbReference type="NCBI Taxonomy" id="1317065"/>
    <lineage>
        <taxon>Eukaryota</taxon>
        <taxon>Sar</taxon>
        <taxon>Stramenopiles</taxon>
        <taxon>Oomycota</taxon>
        <taxon>Peronosporomycetes</taxon>
        <taxon>Peronosporales</taxon>
        <taxon>Peronosporaceae</taxon>
        <taxon>Phytophthora</taxon>
    </lineage>
</organism>
<sequence length="226" mass="24623">PQLSVYHAKSAACLQDRSENSMKVTKVIVALAALCMALLTPAASSRGTSDIASDSANRHLRQESDQFAAKPKAEVVKKDSTNPLQRRDPALVSAHRVYDPVSGLACSLVGECMACPTSEKDESFCRETGYRQELDCPRPKDPKDAALLTKPEDERETRFKACSPADTSRPGVAVVKFEALMSVILAVSVILLRRERGKHMSSFDMRKDPRQRTGLLGGASSDKDSD</sequence>
<protein>
    <submittedName>
        <fullName evidence="2">Uncharacterized protein</fullName>
    </submittedName>
</protein>